<dbReference type="AlphaFoldDB" id="A0AAE1V1N5"/>
<keyword evidence="2" id="KW-1185">Reference proteome</keyword>
<sequence length="75" mass="8611">MRFHWCESAIPDEGSSCIQWEDCKEKIDLVALASKEHILFYDECVSGFGEQSALHAKNASVWLEHQRNRGLMAEK</sequence>
<gene>
    <name evidence="1" type="ORF">RND71_035530</name>
</gene>
<comment type="caution">
    <text evidence="1">The sequence shown here is derived from an EMBL/GenBank/DDBJ whole genome shotgun (WGS) entry which is preliminary data.</text>
</comment>
<evidence type="ECO:0000313" key="1">
    <source>
        <dbReference type="EMBL" id="KAK4345354.1"/>
    </source>
</evidence>
<reference evidence="1" key="1">
    <citation type="submission" date="2023-12" db="EMBL/GenBank/DDBJ databases">
        <title>Genome assembly of Anisodus tanguticus.</title>
        <authorList>
            <person name="Wang Y.-J."/>
        </authorList>
    </citation>
    <scope>NUCLEOTIDE SEQUENCE</scope>
    <source>
        <strain evidence="1">KB-2021</strain>
        <tissue evidence="1">Leaf</tissue>
    </source>
</reference>
<protein>
    <submittedName>
        <fullName evidence="1">Uncharacterized protein</fullName>
    </submittedName>
</protein>
<proteinExistence type="predicted"/>
<organism evidence="1 2">
    <name type="scientific">Anisodus tanguticus</name>
    <dbReference type="NCBI Taxonomy" id="243964"/>
    <lineage>
        <taxon>Eukaryota</taxon>
        <taxon>Viridiplantae</taxon>
        <taxon>Streptophyta</taxon>
        <taxon>Embryophyta</taxon>
        <taxon>Tracheophyta</taxon>
        <taxon>Spermatophyta</taxon>
        <taxon>Magnoliopsida</taxon>
        <taxon>eudicotyledons</taxon>
        <taxon>Gunneridae</taxon>
        <taxon>Pentapetalae</taxon>
        <taxon>asterids</taxon>
        <taxon>lamiids</taxon>
        <taxon>Solanales</taxon>
        <taxon>Solanaceae</taxon>
        <taxon>Solanoideae</taxon>
        <taxon>Hyoscyameae</taxon>
        <taxon>Anisodus</taxon>
    </lineage>
</organism>
<dbReference type="Proteomes" id="UP001291623">
    <property type="component" value="Unassembled WGS sequence"/>
</dbReference>
<accession>A0AAE1V1N5</accession>
<evidence type="ECO:0000313" key="2">
    <source>
        <dbReference type="Proteomes" id="UP001291623"/>
    </source>
</evidence>
<name>A0AAE1V1N5_9SOLA</name>
<dbReference type="EMBL" id="JAVYJV010000019">
    <property type="protein sequence ID" value="KAK4345354.1"/>
    <property type="molecule type" value="Genomic_DNA"/>
</dbReference>